<accession>A0ABV9DQ94</accession>
<dbReference type="Proteomes" id="UP001595923">
    <property type="component" value="Unassembled WGS sequence"/>
</dbReference>
<keyword evidence="3" id="KW-1185">Reference proteome</keyword>
<dbReference type="RefSeq" id="WP_378570884.1">
    <property type="nucleotide sequence ID" value="NZ_JBHSFQ010000001.1"/>
</dbReference>
<dbReference type="EMBL" id="JBHSFQ010000001">
    <property type="protein sequence ID" value="MFC4560622.1"/>
    <property type="molecule type" value="Genomic_DNA"/>
</dbReference>
<reference evidence="3" key="1">
    <citation type="journal article" date="2019" name="Int. J. Syst. Evol. Microbiol.">
        <title>The Global Catalogue of Microorganisms (GCM) 10K type strain sequencing project: providing services to taxonomists for standard genome sequencing and annotation.</title>
        <authorList>
            <consortium name="The Broad Institute Genomics Platform"/>
            <consortium name="The Broad Institute Genome Sequencing Center for Infectious Disease"/>
            <person name="Wu L."/>
            <person name="Ma J."/>
        </authorList>
    </citation>
    <scope>NUCLEOTIDE SEQUENCE [LARGE SCALE GENOMIC DNA]</scope>
    <source>
        <strain evidence="3">XZYJ18</strain>
    </source>
</reference>
<name>A0ABV9DQ94_9ACTN</name>
<keyword evidence="1" id="KW-0732">Signal</keyword>
<evidence type="ECO:0000256" key="1">
    <source>
        <dbReference type="SAM" id="SignalP"/>
    </source>
</evidence>
<feature type="signal peptide" evidence="1">
    <location>
        <begin position="1"/>
        <end position="28"/>
    </location>
</feature>
<protein>
    <submittedName>
        <fullName evidence="2">Uncharacterized protein</fullName>
    </submittedName>
</protein>
<sequence>MTNTVRRLAFIAAAVPALALGAPVAAMADAKFVDQRTAANAHGASLTVVRSVAGEDGRVSFETVTYKVGPHGAVITGTASSAR</sequence>
<evidence type="ECO:0000313" key="2">
    <source>
        <dbReference type="EMBL" id="MFC4560622.1"/>
    </source>
</evidence>
<feature type="chain" id="PRO_5045062612" evidence="1">
    <location>
        <begin position="29"/>
        <end position="83"/>
    </location>
</feature>
<gene>
    <name evidence="2" type="ORF">ACFO4E_02000</name>
</gene>
<evidence type="ECO:0000313" key="3">
    <source>
        <dbReference type="Proteomes" id="UP001595923"/>
    </source>
</evidence>
<proteinExistence type="predicted"/>
<organism evidence="2 3">
    <name type="scientific">Nocardiopsis mangrovi</name>
    <dbReference type="NCBI Taxonomy" id="1179818"/>
    <lineage>
        <taxon>Bacteria</taxon>
        <taxon>Bacillati</taxon>
        <taxon>Actinomycetota</taxon>
        <taxon>Actinomycetes</taxon>
        <taxon>Streptosporangiales</taxon>
        <taxon>Nocardiopsidaceae</taxon>
        <taxon>Nocardiopsis</taxon>
    </lineage>
</organism>
<comment type="caution">
    <text evidence="2">The sequence shown here is derived from an EMBL/GenBank/DDBJ whole genome shotgun (WGS) entry which is preliminary data.</text>
</comment>